<comment type="similarity">
    <text evidence="1">Belongs to the HSP15 family.</text>
</comment>
<feature type="compositionally biased region" description="Basic and acidic residues" evidence="5">
    <location>
        <begin position="117"/>
        <end position="130"/>
    </location>
</feature>
<dbReference type="GO" id="GO:0003727">
    <property type="term" value="F:single-stranded RNA binding"/>
    <property type="evidence" value="ECO:0007669"/>
    <property type="project" value="InterPro"/>
</dbReference>
<protein>
    <submittedName>
        <fullName evidence="7">Heat shock protein Hsp15</fullName>
    </submittedName>
</protein>
<proteinExistence type="inferred from homology"/>
<dbReference type="GO" id="GO:0043023">
    <property type="term" value="F:ribosomal large subunit binding"/>
    <property type="evidence" value="ECO:0007669"/>
    <property type="project" value="InterPro"/>
</dbReference>
<evidence type="ECO:0000256" key="1">
    <source>
        <dbReference type="ARBA" id="ARBA00008396"/>
    </source>
</evidence>
<comment type="caution">
    <text evidence="7">The sequence shown here is derived from an EMBL/GenBank/DDBJ whole genome shotgun (WGS) entry which is preliminary data.</text>
</comment>
<dbReference type="GO" id="GO:0034605">
    <property type="term" value="P:cellular response to heat"/>
    <property type="evidence" value="ECO:0007669"/>
    <property type="project" value="InterPro"/>
</dbReference>
<gene>
    <name evidence="7" type="ORF">EDD80_106224</name>
</gene>
<dbReference type="AlphaFoldDB" id="A0A4R3KQ57"/>
<dbReference type="InterPro" id="IPR036986">
    <property type="entry name" value="S4_RNA-bd_sf"/>
</dbReference>
<feature type="domain" description="RNA-binding S4" evidence="6">
    <location>
        <begin position="7"/>
        <end position="71"/>
    </location>
</feature>
<dbReference type="SMART" id="SM00363">
    <property type="entry name" value="S4"/>
    <property type="match status" value="1"/>
</dbReference>
<keyword evidence="3" id="KW-0238">DNA-binding</keyword>
<keyword evidence="2 4" id="KW-0694">RNA-binding</keyword>
<evidence type="ECO:0000256" key="5">
    <source>
        <dbReference type="SAM" id="MobiDB-lite"/>
    </source>
</evidence>
<dbReference type="OrthoDB" id="9797176at2"/>
<evidence type="ECO:0000313" key="8">
    <source>
        <dbReference type="Proteomes" id="UP000295807"/>
    </source>
</evidence>
<evidence type="ECO:0000259" key="6">
    <source>
        <dbReference type="SMART" id="SM00363"/>
    </source>
</evidence>
<dbReference type="RefSeq" id="WP_132129460.1">
    <property type="nucleotide sequence ID" value="NZ_CP042432.1"/>
</dbReference>
<reference evidence="7 8" key="1">
    <citation type="submission" date="2019-03" db="EMBL/GenBank/DDBJ databases">
        <title>Genomic Encyclopedia of Type Strains, Phase IV (KMG-IV): sequencing the most valuable type-strain genomes for metagenomic binning, comparative biology and taxonomic classification.</title>
        <authorList>
            <person name="Goeker M."/>
        </authorList>
    </citation>
    <scope>NUCLEOTIDE SEQUENCE [LARGE SCALE GENOMIC DNA]</scope>
    <source>
        <strain evidence="7 8">DSM 21100</strain>
    </source>
</reference>
<keyword evidence="8" id="KW-1185">Reference proteome</keyword>
<dbReference type="CDD" id="cd00165">
    <property type="entry name" value="S4"/>
    <property type="match status" value="1"/>
</dbReference>
<evidence type="ECO:0000256" key="3">
    <source>
        <dbReference type="ARBA" id="ARBA00023125"/>
    </source>
</evidence>
<dbReference type="GO" id="GO:0003677">
    <property type="term" value="F:DNA binding"/>
    <property type="evidence" value="ECO:0007669"/>
    <property type="project" value="UniProtKB-KW"/>
</dbReference>
<dbReference type="PROSITE" id="PS50889">
    <property type="entry name" value="S4"/>
    <property type="match status" value="1"/>
</dbReference>
<dbReference type="Pfam" id="PF01479">
    <property type="entry name" value="S4"/>
    <property type="match status" value="1"/>
</dbReference>
<dbReference type="Proteomes" id="UP000295807">
    <property type="component" value="Unassembled WGS sequence"/>
</dbReference>
<organism evidence="7 8">
    <name type="scientific">Anseongella ginsenosidimutans</name>
    <dbReference type="NCBI Taxonomy" id="496056"/>
    <lineage>
        <taxon>Bacteria</taxon>
        <taxon>Pseudomonadati</taxon>
        <taxon>Bacteroidota</taxon>
        <taxon>Sphingobacteriia</taxon>
        <taxon>Sphingobacteriales</taxon>
        <taxon>Sphingobacteriaceae</taxon>
        <taxon>Anseongella</taxon>
    </lineage>
</organism>
<accession>A0A4R3KQ57</accession>
<dbReference type="SUPFAM" id="SSF55174">
    <property type="entry name" value="Alpha-L RNA-binding motif"/>
    <property type="match status" value="1"/>
</dbReference>
<dbReference type="PIRSF" id="PIRSF016821">
    <property type="entry name" value="HSP15"/>
    <property type="match status" value="1"/>
</dbReference>
<dbReference type="EMBL" id="SMAD01000006">
    <property type="protein sequence ID" value="TCS86908.1"/>
    <property type="molecule type" value="Genomic_DNA"/>
</dbReference>
<dbReference type="InterPro" id="IPR025708">
    <property type="entry name" value="HSP15"/>
</dbReference>
<dbReference type="InterPro" id="IPR002942">
    <property type="entry name" value="S4_RNA-bd"/>
</dbReference>
<evidence type="ECO:0000313" key="7">
    <source>
        <dbReference type="EMBL" id="TCS86908.1"/>
    </source>
</evidence>
<evidence type="ECO:0000256" key="2">
    <source>
        <dbReference type="ARBA" id="ARBA00022884"/>
    </source>
</evidence>
<sequence length="130" mass="14742">MSEKEKSRIDKWLWAVRLFKTRSLASEACKSGKVKISGKSVKPSHVVKVSEEISIQKGGSKKVVRVKDLLERRVDAATAALFFEDITPPEENPAFPSAFHTPVFKRNRGAGRPTKKERREMDQVRSNDNF</sequence>
<keyword evidence="7" id="KW-0346">Stress response</keyword>
<name>A0A4R3KQ57_9SPHI</name>
<dbReference type="Gene3D" id="3.10.290.10">
    <property type="entry name" value="RNA-binding S4 domain"/>
    <property type="match status" value="1"/>
</dbReference>
<evidence type="ECO:0000256" key="4">
    <source>
        <dbReference type="PROSITE-ProRule" id="PRU00182"/>
    </source>
</evidence>
<feature type="compositionally biased region" description="Basic residues" evidence="5">
    <location>
        <begin position="103"/>
        <end position="116"/>
    </location>
</feature>
<feature type="region of interest" description="Disordered" evidence="5">
    <location>
        <begin position="94"/>
        <end position="130"/>
    </location>
</feature>